<gene>
    <name evidence="1" type="ORF">DHETER_LOCUS2761</name>
</gene>
<proteinExistence type="predicted"/>
<dbReference type="Proteomes" id="UP000789702">
    <property type="component" value="Unassembled WGS sequence"/>
</dbReference>
<accession>A0ACA9KVA1</accession>
<dbReference type="EMBL" id="CAJVPU010002131">
    <property type="protein sequence ID" value="CAG8495552.1"/>
    <property type="molecule type" value="Genomic_DNA"/>
</dbReference>
<organism evidence="1 2">
    <name type="scientific">Dentiscutata heterogama</name>
    <dbReference type="NCBI Taxonomy" id="1316150"/>
    <lineage>
        <taxon>Eukaryota</taxon>
        <taxon>Fungi</taxon>
        <taxon>Fungi incertae sedis</taxon>
        <taxon>Mucoromycota</taxon>
        <taxon>Glomeromycotina</taxon>
        <taxon>Glomeromycetes</taxon>
        <taxon>Diversisporales</taxon>
        <taxon>Gigasporaceae</taxon>
        <taxon>Dentiscutata</taxon>
    </lineage>
</organism>
<reference evidence="1" key="1">
    <citation type="submission" date="2021-06" db="EMBL/GenBank/DDBJ databases">
        <authorList>
            <person name="Kallberg Y."/>
            <person name="Tangrot J."/>
            <person name="Rosling A."/>
        </authorList>
    </citation>
    <scope>NUCLEOTIDE SEQUENCE</scope>
    <source>
        <strain evidence="1">IL203A</strain>
    </source>
</reference>
<keyword evidence="2" id="KW-1185">Reference proteome</keyword>
<name>A0ACA9KVA1_9GLOM</name>
<sequence length="45" mass="5073">MKQYWGAEILQHNTDNPILKKQTAINSFKLKLSCCILAGDMVFGC</sequence>
<protein>
    <submittedName>
        <fullName evidence="1">10704_t:CDS:1</fullName>
    </submittedName>
</protein>
<comment type="caution">
    <text evidence="1">The sequence shown here is derived from an EMBL/GenBank/DDBJ whole genome shotgun (WGS) entry which is preliminary data.</text>
</comment>
<evidence type="ECO:0000313" key="1">
    <source>
        <dbReference type="EMBL" id="CAG8495552.1"/>
    </source>
</evidence>
<evidence type="ECO:0000313" key="2">
    <source>
        <dbReference type="Proteomes" id="UP000789702"/>
    </source>
</evidence>